<dbReference type="KEGG" id="cak:Caul_1693"/>
<reference evidence="1" key="1">
    <citation type="submission" date="2008-01" db="EMBL/GenBank/DDBJ databases">
        <title>Complete sequence of chromosome of Caulobacter sp. K31.</title>
        <authorList>
            <consortium name="US DOE Joint Genome Institute"/>
            <person name="Copeland A."/>
            <person name="Lucas S."/>
            <person name="Lapidus A."/>
            <person name="Barry K."/>
            <person name="Glavina del Rio T."/>
            <person name="Dalin E."/>
            <person name="Tice H."/>
            <person name="Pitluck S."/>
            <person name="Bruce D."/>
            <person name="Goodwin L."/>
            <person name="Thompson L.S."/>
            <person name="Brettin T."/>
            <person name="Detter J.C."/>
            <person name="Han C."/>
            <person name="Schmutz J."/>
            <person name="Larimer F."/>
            <person name="Land M."/>
            <person name="Hauser L."/>
            <person name="Kyrpides N."/>
            <person name="Kim E."/>
            <person name="Stephens C."/>
            <person name="Richardson P."/>
        </authorList>
    </citation>
    <scope>NUCLEOTIDE SEQUENCE [LARGE SCALE GENOMIC DNA]</scope>
    <source>
        <strain evidence="1">K31</strain>
    </source>
</reference>
<dbReference type="HOGENOM" id="CLU_1709950_0_0_5"/>
<name>B0T2K1_CAUSK</name>
<evidence type="ECO:0000313" key="1">
    <source>
        <dbReference type="EMBL" id="ABZ70822.1"/>
    </source>
</evidence>
<dbReference type="EMBL" id="CP000927">
    <property type="protein sequence ID" value="ABZ70822.1"/>
    <property type="molecule type" value="Genomic_DNA"/>
</dbReference>
<dbReference type="AlphaFoldDB" id="B0T2K1"/>
<protein>
    <submittedName>
        <fullName evidence="1">Uncharacterized protein</fullName>
    </submittedName>
</protein>
<gene>
    <name evidence="1" type="ordered locus">Caul_1693</name>
</gene>
<dbReference type="OrthoDB" id="7478510at2"/>
<sequence length="151" mass="16181">MARKLKVFSWSDGLHDYTVAATSRAKALEAWDVGRDLFKDGTAREVSQGAAHDAALAEPENVITRPARGLGAALKALPASARRKPSKAQTARAEKLAALKARLEAVEDEAEASEIAFAERRSALDAEEAAAVEGFEARRAELEKAIKAARK</sequence>
<proteinExistence type="predicted"/>
<accession>B0T2K1</accession>
<organism evidence="1">
    <name type="scientific">Caulobacter sp. (strain K31)</name>
    <dbReference type="NCBI Taxonomy" id="366602"/>
    <lineage>
        <taxon>Bacteria</taxon>
        <taxon>Pseudomonadati</taxon>
        <taxon>Pseudomonadota</taxon>
        <taxon>Alphaproteobacteria</taxon>
        <taxon>Caulobacterales</taxon>
        <taxon>Caulobacteraceae</taxon>
        <taxon>Caulobacter</taxon>
    </lineage>
</organism>